<protein>
    <submittedName>
        <fullName evidence="2">Uncharacterized protein</fullName>
    </submittedName>
</protein>
<reference evidence="2 3" key="1">
    <citation type="submission" date="2023-02" db="EMBL/GenBank/DDBJ databases">
        <title>LHISI_Scaffold_Assembly.</title>
        <authorList>
            <person name="Stuart O.P."/>
            <person name="Cleave R."/>
            <person name="Magrath M.J.L."/>
            <person name="Mikheyev A.S."/>
        </authorList>
    </citation>
    <scope>NUCLEOTIDE SEQUENCE [LARGE SCALE GENOMIC DNA]</scope>
    <source>
        <strain evidence="2">Daus_M_001</strain>
        <tissue evidence="2">Leg muscle</tissue>
    </source>
</reference>
<dbReference type="EMBL" id="JARBHB010000017">
    <property type="protein sequence ID" value="KAJ8865630.1"/>
    <property type="molecule type" value="Genomic_DNA"/>
</dbReference>
<feature type="region of interest" description="Disordered" evidence="1">
    <location>
        <begin position="60"/>
        <end position="81"/>
    </location>
</feature>
<proteinExistence type="predicted"/>
<accession>A0ABQ9FZE8</accession>
<name>A0ABQ9FZE8_9NEOP</name>
<evidence type="ECO:0000313" key="3">
    <source>
        <dbReference type="Proteomes" id="UP001159363"/>
    </source>
</evidence>
<evidence type="ECO:0000256" key="1">
    <source>
        <dbReference type="SAM" id="MobiDB-lite"/>
    </source>
</evidence>
<feature type="compositionally biased region" description="Acidic residues" evidence="1">
    <location>
        <begin position="69"/>
        <end position="81"/>
    </location>
</feature>
<keyword evidence="3" id="KW-1185">Reference proteome</keyword>
<dbReference type="Proteomes" id="UP001159363">
    <property type="component" value="Chromosome 16"/>
</dbReference>
<organism evidence="2 3">
    <name type="scientific">Dryococelus australis</name>
    <dbReference type="NCBI Taxonomy" id="614101"/>
    <lineage>
        <taxon>Eukaryota</taxon>
        <taxon>Metazoa</taxon>
        <taxon>Ecdysozoa</taxon>
        <taxon>Arthropoda</taxon>
        <taxon>Hexapoda</taxon>
        <taxon>Insecta</taxon>
        <taxon>Pterygota</taxon>
        <taxon>Neoptera</taxon>
        <taxon>Polyneoptera</taxon>
        <taxon>Phasmatodea</taxon>
        <taxon>Verophasmatodea</taxon>
        <taxon>Anareolatae</taxon>
        <taxon>Phasmatidae</taxon>
        <taxon>Eurycanthinae</taxon>
        <taxon>Dryococelus</taxon>
    </lineage>
</organism>
<evidence type="ECO:0000313" key="2">
    <source>
        <dbReference type="EMBL" id="KAJ8865630.1"/>
    </source>
</evidence>
<sequence length="81" mass="9019">MPRSYTVQARVGTFRRYHQHLLLAPASQQKKGCIKKYCQHQQGRLRAGILTIGVILGESQEQGTAGNADEGDSDNEPEWHG</sequence>
<comment type="caution">
    <text evidence="2">The sequence shown here is derived from an EMBL/GenBank/DDBJ whole genome shotgun (WGS) entry which is preliminary data.</text>
</comment>
<gene>
    <name evidence="2" type="ORF">PR048_033150</name>
</gene>